<dbReference type="PANTHER" id="PTHR12296">
    <property type="entry name" value="DENN DOMAIN-CONTAINING PROTEIN 4"/>
    <property type="match status" value="1"/>
</dbReference>
<dbReference type="Proteomes" id="UP000830375">
    <property type="component" value="Unassembled WGS sequence"/>
</dbReference>
<evidence type="ECO:0000259" key="2">
    <source>
        <dbReference type="PROSITE" id="PS50211"/>
    </source>
</evidence>
<evidence type="ECO:0000313" key="4">
    <source>
        <dbReference type="Proteomes" id="UP000830375"/>
    </source>
</evidence>
<proteinExistence type="predicted"/>
<keyword evidence="4" id="KW-1185">Reference proteome</keyword>
<dbReference type="EMBL" id="JACTAM010000007">
    <property type="protein sequence ID" value="KAI2662186.1"/>
    <property type="molecule type" value="Genomic_DNA"/>
</dbReference>
<dbReference type="InterPro" id="IPR001194">
    <property type="entry name" value="cDENN_dom"/>
</dbReference>
<evidence type="ECO:0000313" key="3">
    <source>
        <dbReference type="EMBL" id="KAI2662186.1"/>
    </source>
</evidence>
<reference evidence="3 4" key="1">
    <citation type="submission" date="2022-01" db="EMBL/GenBank/DDBJ databases">
        <title>A high-quality chromosome-level genome assembly of rohu carp, Labeo rohita.</title>
        <authorList>
            <person name="Arick M.A. II"/>
            <person name="Hsu C.-Y."/>
            <person name="Magbanua Z."/>
            <person name="Pechanova O."/>
            <person name="Grover C."/>
            <person name="Miller E."/>
            <person name="Thrash A."/>
            <person name="Ezzel L."/>
            <person name="Alam S."/>
            <person name="Benzie J."/>
            <person name="Hamilton M."/>
            <person name="Karsi A."/>
            <person name="Lawrence M.L."/>
            <person name="Peterson D.G."/>
        </authorList>
    </citation>
    <scope>NUCLEOTIDE SEQUENCE [LARGE SCALE GENOMIC DNA]</scope>
    <source>
        <strain evidence="4">BAU-BD-2019</strain>
        <tissue evidence="3">Blood</tissue>
    </source>
</reference>
<dbReference type="InterPro" id="IPR051696">
    <property type="entry name" value="DENN_Domain_GEFs"/>
</dbReference>
<accession>A0ABQ8MJ49</accession>
<name>A0ABQ8MJ49_LABRO</name>
<protein>
    <submittedName>
        <fullName evidence="3">Myotubularin-related protein 13</fullName>
    </submittedName>
</protein>
<sequence>MTQMFVLPGFISYDCTVLVHQLEEYLSHMEFYLFQTFFIIFGCFLFQGSKTLEADGDGAEDVDEEEEEDGLIQPAQIFAPKSLILVSRLDYPEIFRGCLGLIYTVYIDSLSFPLEGLVANLFTCLVPVAGGSQKLFSLGAGDRQLIQTPLNDTLPVSGKSVALLFQQLGGCL</sequence>
<keyword evidence="1" id="KW-0344">Guanine-nucleotide releasing factor</keyword>
<gene>
    <name evidence="3" type="ORF">H4Q32_000974</name>
</gene>
<evidence type="ECO:0000256" key="1">
    <source>
        <dbReference type="ARBA" id="ARBA00022658"/>
    </source>
</evidence>
<dbReference type="Pfam" id="PF02141">
    <property type="entry name" value="DENN"/>
    <property type="match status" value="1"/>
</dbReference>
<dbReference type="InterPro" id="IPR037516">
    <property type="entry name" value="Tripartite_DENN"/>
</dbReference>
<dbReference type="PROSITE" id="PS50211">
    <property type="entry name" value="DENN"/>
    <property type="match status" value="1"/>
</dbReference>
<comment type="caution">
    <text evidence="3">The sequence shown here is derived from an EMBL/GenBank/DDBJ whole genome shotgun (WGS) entry which is preliminary data.</text>
</comment>
<feature type="domain" description="UDENN" evidence="2">
    <location>
        <begin position="1"/>
        <end position="172"/>
    </location>
</feature>
<dbReference type="PANTHER" id="PTHR12296:SF16">
    <property type="entry name" value="C-MYC PROMOTER-BINDING PROTEIN"/>
    <property type="match status" value="1"/>
</dbReference>
<organism evidence="3 4">
    <name type="scientific">Labeo rohita</name>
    <name type="common">Indian major carp</name>
    <name type="synonym">Cyprinus rohita</name>
    <dbReference type="NCBI Taxonomy" id="84645"/>
    <lineage>
        <taxon>Eukaryota</taxon>
        <taxon>Metazoa</taxon>
        <taxon>Chordata</taxon>
        <taxon>Craniata</taxon>
        <taxon>Vertebrata</taxon>
        <taxon>Euteleostomi</taxon>
        <taxon>Actinopterygii</taxon>
        <taxon>Neopterygii</taxon>
        <taxon>Teleostei</taxon>
        <taxon>Ostariophysi</taxon>
        <taxon>Cypriniformes</taxon>
        <taxon>Cyprinidae</taxon>
        <taxon>Labeoninae</taxon>
        <taxon>Labeonini</taxon>
        <taxon>Labeo</taxon>
    </lineage>
</organism>